<evidence type="ECO:0000313" key="2">
    <source>
        <dbReference type="EMBL" id="KFK23839.1"/>
    </source>
</evidence>
<organism evidence="2 3">
    <name type="scientific">Arabis alpina</name>
    <name type="common">Alpine rock-cress</name>
    <dbReference type="NCBI Taxonomy" id="50452"/>
    <lineage>
        <taxon>Eukaryota</taxon>
        <taxon>Viridiplantae</taxon>
        <taxon>Streptophyta</taxon>
        <taxon>Embryophyta</taxon>
        <taxon>Tracheophyta</taxon>
        <taxon>Spermatophyta</taxon>
        <taxon>Magnoliopsida</taxon>
        <taxon>eudicotyledons</taxon>
        <taxon>Gunneridae</taxon>
        <taxon>Pentapetalae</taxon>
        <taxon>rosids</taxon>
        <taxon>malvids</taxon>
        <taxon>Brassicales</taxon>
        <taxon>Brassicaceae</taxon>
        <taxon>Arabideae</taxon>
        <taxon>Arabis</taxon>
    </lineage>
</organism>
<feature type="region of interest" description="Disordered" evidence="1">
    <location>
        <begin position="61"/>
        <end position="85"/>
    </location>
</feature>
<reference evidence="3" key="1">
    <citation type="journal article" date="2015" name="Nat. Plants">
        <title>Genome expansion of Arabis alpina linked with retrotransposition and reduced symmetric DNA methylation.</title>
        <authorList>
            <person name="Willing E.M."/>
            <person name="Rawat V."/>
            <person name="Mandakova T."/>
            <person name="Maumus F."/>
            <person name="James G.V."/>
            <person name="Nordstroem K.J."/>
            <person name="Becker C."/>
            <person name="Warthmann N."/>
            <person name="Chica C."/>
            <person name="Szarzynska B."/>
            <person name="Zytnicki M."/>
            <person name="Albani M.C."/>
            <person name="Kiefer C."/>
            <person name="Bergonzi S."/>
            <person name="Castaings L."/>
            <person name="Mateos J.L."/>
            <person name="Berns M.C."/>
            <person name="Bujdoso N."/>
            <person name="Piofczyk T."/>
            <person name="de Lorenzo L."/>
            <person name="Barrero-Sicilia C."/>
            <person name="Mateos I."/>
            <person name="Piednoel M."/>
            <person name="Hagmann J."/>
            <person name="Chen-Min-Tao R."/>
            <person name="Iglesias-Fernandez R."/>
            <person name="Schuster S.C."/>
            <person name="Alonso-Blanco C."/>
            <person name="Roudier F."/>
            <person name="Carbonero P."/>
            <person name="Paz-Ares J."/>
            <person name="Davis S.J."/>
            <person name="Pecinka A."/>
            <person name="Quesneville H."/>
            <person name="Colot V."/>
            <person name="Lysak M.A."/>
            <person name="Weigel D."/>
            <person name="Coupland G."/>
            <person name="Schneeberger K."/>
        </authorList>
    </citation>
    <scope>NUCLEOTIDE SEQUENCE [LARGE SCALE GENOMIC DNA]</scope>
    <source>
        <strain evidence="3">cv. Pajares</strain>
    </source>
</reference>
<evidence type="ECO:0000313" key="3">
    <source>
        <dbReference type="Proteomes" id="UP000029120"/>
    </source>
</evidence>
<evidence type="ECO:0000256" key="1">
    <source>
        <dbReference type="SAM" id="MobiDB-lite"/>
    </source>
</evidence>
<name>A0A087G1T7_ARAAL</name>
<dbReference type="Gramene" id="KFK23839">
    <property type="protein sequence ID" value="KFK23839"/>
    <property type="gene ID" value="AALP_AAs60954U000100"/>
</dbReference>
<dbReference type="AlphaFoldDB" id="A0A087G1T7"/>
<gene>
    <name evidence="2" type="ORF">AALP_AAs60954U000100</name>
</gene>
<keyword evidence="3" id="KW-1185">Reference proteome</keyword>
<proteinExistence type="predicted"/>
<feature type="compositionally biased region" description="Low complexity" evidence="1">
    <location>
        <begin position="1"/>
        <end position="14"/>
    </location>
</feature>
<dbReference type="Proteomes" id="UP000029120">
    <property type="component" value="Unassembled WGS sequence"/>
</dbReference>
<feature type="compositionally biased region" description="Polar residues" evidence="1">
    <location>
        <begin position="75"/>
        <end position="85"/>
    </location>
</feature>
<feature type="region of interest" description="Disordered" evidence="1">
    <location>
        <begin position="1"/>
        <end position="23"/>
    </location>
</feature>
<sequence>MRPGDIGVDGVDGVMPSSTVDDGVGIGGVIGVDDGVDISGVDADGLGVQHADVIETVGGTIPLNDEDPDLPSGNAFRSSSTSSSV</sequence>
<protein>
    <submittedName>
        <fullName evidence="2">Uncharacterized protein</fullName>
    </submittedName>
</protein>
<accession>A0A087G1T7</accession>
<dbReference type="EMBL" id="KL974801">
    <property type="protein sequence ID" value="KFK23839.1"/>
    <property type="molecule type" value="Genomic_DNA"/>
</dbReference>